<evidence type="ECO:0000313" key="5">
    <source>
        <dbReference type="EMBL" id="KAG0662124.1"/>
    </source>
</evidence>
<evidence type="ECO:0000256" key="1">
    <source>
        <dbReference type="ARBA" id="ARBA00023015"/>
    </source>
</evidence>
<dbReference type="Proteomes" id="UP000777482">
    <property type="component" value="Unassembled WGS sequence"/>
</dbReference>
<dbReference type="PANTHER" id="PTHR45747:SF4">
    <property type="entry name" value="HISTONE-LYSINE N-METHYLTRANSFERASE E(Z)"/>
    <property type="match status" value="1"/>
</dbReference>
<dbReference type="GO" id="GO:0005634">
    <property type="term" value="C:nucleus"/>
    <property type="evidence" value="ECO:0007669"/>
    <property type="project" value="TreeGrafter"/>
</dbReference>
<keyword evidence="1" id="KW-0805">Transcription regulation</keyword>
<dbReference type="EMBL" id="PUHQ01000029">
    <property type="protein sequence ID" value="KAG0662124.1"/>
    <property type="molecule type" value="Genomic_DNA"/>
</dbReference>
<dbReference type="PROSITE" id="PS50280">
    <property type="entry name" value="SET"/>
    <property type="match status" value="1"/>
</dbReference>
<evidence type="ECO:0000256" key="3">
    <source>
        <dbReference type="SAM" id="MobiDB-lite"/>
    </source>
</evidence>
<evidence type="ECO:0000313" key="6">
    <source>
        <dbReference type="Proteomes" id="UP000777482"/>
    </source>
</evidence>
<evidence type="ECO:0000256" key="2">
    <source>
        <dbReference type="ARBA" id="ARBA00023163"/>
    </source>
</evidence>
<dbReference type="GO" id="GO:0046976">
    <property type="term" value="F:histone H3K27 methyltransferase activity"/>
    <property type="evidence" value="ECO:0007669"/>
    <property type="project" value="TreeGrafter"/>
</dbReference>
<keyword evidence="2" id="KW-0804">Transcription</keyword>
<feature type="compositionally biased region" description="Acidic residues" evidence="3">
    <location>
        <begin position="45"/>
        <end position="54"/>
    </location>
</feature>
<protein>
    <recommendedName>
        <fullName evidence="4">SET domain-containing protein</fullName>
    </recommendedName>
</protein>
<gene>
    <name evidence="5" type="ORF">C6P46_003517</name>
</gene>
<dbReference type="Gene3D" id="2.170.270.10">
    <property type="entry name" value="SET domain"/>
    <property type="match status" value="1"/>
</dbReference>
<accession>A0A9P6W484</accession>
<feature type="compositionally biased region" description="Low complexity" evidence="3">
    <location>
        <begin position="132"/>
        <end position="147"/>
    </location>
</feature>
<dbReference type="InterPro" id="IPR045318">
    <property type="entry name" value="EZH1/2-like"/>
</dbReference>
<reference evidence="5 6" key="1">
    <citation type="submission" date="2020-11" db="EMBL/GenBank/DDBJ databases">
        <title>Kefir isolates.</title>
        <authorList>
            <person name="Marcisauskas S."/>
            <person name="Kim Y."/>
            <person name="Blasche S."/>
        </authorList>
    </citation>
    <scope>NUCLEOTIDE SEQUENCE [LARGE SCALE GENOMIC DNA]</scope>
    <source>
        <strain evidence="5 6">KR</strain>
    </source>
</reference>
<feature type="compositionally biased region" description="Low complexity" evidence="3">
    <location>
        <begin position="1"/>
        <end position="13"/>
    </location>
</feature>
<dbReference type="SUPFAM" id="SSF82199">
    <property type="entry name" value="SET domain"/>
    <property type="match status" value="1"/>
</dbReference>
<sequence length="840" mass="91145">MVMSSSSSSPTSSRGLDDEEQADARALPETIELSDTPVYSIELGSTDEDQEGEDEPHPTASSGQPPAHYRPSRSAPHGVPAARKSTFRRPAKQNAVRQRQKATAAGASSRKSRLKQPLIKQEEGFPVPSWPTSPAKPSQPQSSAARALAEPETPFGITFPFSIKLRLEQVRLSSDLAASRPIVELAVAFRHLDQSTRTASVASSTAFQVNALAHQTLDDGSLSITLDDLPQEHEFPVLRKPSRSPGTAATSQDLCDIGILATISPPAQQPSYCGWLSLVRTTSGTEDELVEEEDVARFLEHELRAAEADWRRETAARAQLLAKIEAQPPPAYGPPADLVLPANAPDPGSLIPGLNSQGPIVAATAVAPSFPPIPRYSYTSFASRAVPVPGHRLESFPHIPKWEDATATNKLIAEKYQSFLPFDFEDGPTPDPSSPEVDWLRDALTDLHAFQPPDNGRTVRDFRTLKRLLERLEREFVSASGDEEHNVDKRAAALELFRRRVGRSAQQVAEDHRLISAEELSPSEETVDWCAWCGAVACTVHACFVAYNRQTKPKKALPQPTSNEADSCDRCGQERCLMNSKLDRMNLDDAPREPPERLKGLDACTLSLILEQPFENVPAIRAPASPAPPARSSSKWWKQNILKPADSYGYVPCQCVDVCGDGCVCAESTYCDEFCNCPTSSACGNSHIRLGHARGTCLVVSQIPDSGTGLALLEPVSRNDLIGVYGGELFPKDAPQVVQDLTIDNAAGSWRAHMADAHPVSYWFEVDNADAVDSVELGGPTRFINHNAARANVEPRVVNISGTHQVAIYATKPLQAGEELFMDYGPSYYPDGGAPKAAAP</sequence>
<dbReference type="InterPro" id="IPR046341">
    <property type="entry name" value="SET_dom_sf"/>
</dbReference>
<dbReference type="GO" id="GO:0003682">
    <property type="term" value="F:chromatin binding"/>
    <property type="evidence" value="ECO:0007669"/>
    <property type="project" value="TreeGrafter"/>
</dbReference>
<name>A0A9P6W484_RHOMI</name>
<evidence type="ECO:0000259" key="4">
    <source>
        <dbReference type="PROSITE" id="PS50280"/>
    </source>
</evidence>
<comment type="caution">
    <text evidence="5">The sequence shown here is derived from an EMBL/GenBank/DDBJ whole genome shotgun (WGS) entry which is preliminary data.</text>
</comment>
<feature type="region of interest" description="Disordered" evidence="3">
    <location>
        <begin position="1"/>
        <end position="148"/>
    </location>
</feature>
<dbReference type="AlphaFoldDB" id="A0A9P6W484"/>
<proteinExistence type="predicted"/>
<keyword evidence="6" id="KW-1185">Reference proteome</keyword>
<dbReference type="OrthoDB" id="6141102at2759"/>
<dbReference type="PANTHER" id="PTHR45747">
    <property type="entry name" value="HISTONE-LYSINE N-METHYLTRANSFERASE E(Z)"/>
    <property type="match status" value="1"/>
</dbReference>
<dbReference type="InterPro" id="IPR001214">
    <property type="entry name" value="SET_dom"/>
</dbReference>
<dbReference type="Pfam" id="PF00856">
    <property type="entry name" value="SET"/>
    <property type="match status" value="1"/>
</dbReference>
<feature type="domain" description="SET" evidence="4">
    <location>
        <begin position="696"/>
        <end position="825"/>
    </location>
</feature>
<dbReference type="GO" id="GO:0031507">
    <property type="term" value="P:heterochromatin formation"/>
    <property type="evidence" value="ECO:0007669"/>
    <property type="project" value="TreeGrafter"/>
</dbReference>
<organism evidence="5 6">
    <name type="scientific">Rhodotorula mucilaginosa</name>
    <name type="common">Yeast</name>
    <name type="synonym">Rhodotorula rubra</name>
    <dbReference type="NCBI Taxonomy" id="5537"/>
    <lineage>
        <taxon>Eukaryota</taxon>
        <taxon>Fungi</taxon>
        <taxon>Dikarya</taxon>
        <taxon>Basidiomycota</taxon>
        <taxon>Pucciniomycotina</taxon>
        <taxon>Microbotryomycetes</taxon>
        <taxon>Sporidiobolales</taxon>
        <taxon>Sporidiobolaceae</taxon>
        <taxon>Rhodotorula</taxon>
    </lineage>
</organism>
<dbReference type="SMART" id="SM00317">
    <property type="entry name" value="SET"/>
    <property type="match status" value="1"/>
</dbReference>